<dbReference type="InterPro" id="IPR036116">
    <property type="entry name" value="FN3_sf"/>
</dbReference>
<dbReference type="SUPFAM" id="SSF49265">
    <property type="entry name" value="Fibronectin type III"/>
    <property type="match status" value="4"/>
</dbReference>
<reference evidence="3" key="1">
    <citation type="submission" date="2025-08" db="UniProtKB">
        <authorList>
            <consortium name="RefSeq"/>
        </authorList>
    </citation>
    <scope>IDENTIFICATION</scope>
    <source>
        <tissue evidence="3">Blood</tissue>
    </source>
</reference>
<sequence length="706" mass="74381">MAGGPVTCLSVIGFSLICLKMVASAKTAPQIPTIDQAYSKISNSITVEWATVPGATSYLLTAKDGNTVIETMVANSPGTVTGLKAATLYQITVRSISATGRSQASPPKQAKTVLAAPILEVSSPSPDSILVQWEAVYMAMGFSVSIMRANGLGRIWKENTTNTSLTFSSLDPGTLYTIKAYAWNANGTPGDDSTCNQRTSPRAPANIQVSFDSGALKASVSWAPTEGAFNYTVMALSDSSKLSCSTTISSCTISSLLCGTEYLISVLASNDAGSSKSASAVTLKTVACAPGRVTIQEDRPGHLSVAWSDVELGDYYVAFVKSDDGLEVHCNTSLTQCNFLSECGFTYFISVFAYNKAGQSPLGDVFNYTTAPCCPSDINPVLVSSDRVEIVWSPVRGAELYETKAVDGFNVVECNDTAPACTLSALECDTGYNITVYSFSEVRGSNLSCTSRFITTAPCSPEIKNVSKDAFSAINVRWRPTNDDATYTVTAQGGAGLYRCSSAGESCALGGLPCVPCCPAGLTVSQVTQSVINVTWTVGTGAQTYMAVLESHTGQSKCHTHQNHCLLGCITCGINYTVALKAISATGLTADCAYQSYSSSACCPLGVKLYRLGPNGIRIHWQASRGSANYSIDLYGSKGIFTCAPSAGLSFCDVTEIPCGDVYTVMVSPVAETGLKLTFCPKKIYSVTCSGSTLGMVIYRAKRNAE</sequence>
<feature type="domain" description="Fibronectin type-III" evidence="2">
    <location>
        <begin position="204"/>
        <end position="288"/>
    </location>
</feature>
<dbReference type="InterPro" id="IPR003961">
    <property type="entry name" value="FN3_dom"/>
</dbReference>
<protein>
    <submittedName>
        <fullName evidence="3">Fibronectin type III domain-containing protein 7</fullName>
    </submittedName>
</protein>
<dbReference type="KEGG" id="cbai:105070481"/>
<feature type="domain" description="Fibronectin type-III" evidence="2">
    <location>
        <begin position="115"/>
        <end position="203"/>
    </location>
</feature>
<gene>
    <name evidence="3" type="primary">FNDC7</name>
</gene>
<dbReference type="PROSITE" id="PS50853">
    <property type="entry name" value="FN3"/>
    <property type="match status" value="5"/>
</dbReference>
<evidence type="ECO:0000259" key="2">
    <source>
        <dbReference type="PROSITE" id="PS50853"/>
    </source>
</evidence>
<feature type="chain" id="PRO_5040816635" evidence="1">
    <location>
        <begin position="25"/>
        <end position="706"/>
    </location>
</feature>
<dbReference type="Pfam" id="PF00041">
    <property type="entry name" value="fn3"/>
    <property type="match status" value="3"/>
</dbReference>
<dbReference type="OrthoDB" id="9927686at2759"/>
<feature type="signal peptide" evidence="1">
    <location>
        <begin position="1"/>
        <end position="24"/>
    </location>
</feature>
<dbReference type="RefSeq" id="XP_010955209.1">
    <property type="nucleotide sequence ID" value="XM_010956907.2"/>
</dbReference>
<proteinExistence type="predicted"/>
<organism evidence="3">
    <name type="scientific">Camelus bactrianus</name>
    <name type="common">Bactrian camel</name>
    <dbReference type="NCBI Taxonomy" id="9837"/>
    <lineage>
        <taxon>Eukaryota</taxon>
        <taxon>Metazoa</taxon>
        <taxon>Chordata</taxon>
        <taxon>Craniata</taxon>
        <taxon>Vertebrata</taxon>
        <taxon>Euteleostomi</taxon>
        <taxon>Mammalia</taxon>
        <taxon>Eutheria</taxon>
        <taxon>Laurasiatheria</taxon>
        <taxon>Artiodactyla</taxon>
        <taxon>Tylopoda</taxon>
        <taxon>Camelidae</taxon>
        <taxon>Camelus</taxon>
    </lineage>
</organism>
<dbReference type="AlphaFoldDB" id="A0A9W3ESD4"/>
<dbReference type="PANTHER" id="PTHR47135">
    <property type="entry name" value="FIBRONECTIN TYPE III DOMAIN-CONTAINING PROTEIN 7"/>
    <property type="match status" value="1"/>
</dbReference>
<dbReference type="InterPro" id="IPR013783">
    <property type="entry name" value="Ig-like_fold"/>
</dbReference>
<dbReference type="CTD" id="163479"/>
<evidence type="ECO:0000256" key="1">
    <source>
        <dbReference type="SAM" id="SignalP"/>
    </source>
</evidence>
<feature type="domain" description="Fibronectin type-III" evidence="2">
    <location>
        <begin position="289"/>
        <end position="373"/>
    </location>
</feature>
<keyword evidence="1" id="KW-0732">Signal</keyword>
<dbReference type="PANTHER" id="PTHR47135:SF1">
    <property type="entry name" value="FIBRONECTIN TYPE III DOMAIN-CONTAINING PROTEIN 7"/>
    <property type="match status" value="1"/>
</dbReference>
<dbReference type="CDD" id="cd00063">
    <property type="entry name" value="FN3"/>
    <property type="match status" value="5"/>
</dbReference>
<dbReference type="Gene3D" id="2.60.40.10">
    <property type="entry name" value="Immunoglobulins"/>
    <property type="match status" value="4"/>
</dbReference>
<accession>A0A9W3ESD4</accession>
<feature type="domain" description="Fibronectin type-III" evidence="2">
    <location>
        <begin position="374"/>
        <end position="459"/>
    </location>
</feature>
<feature type="domain" description="Fibronectin type-III" evidence="2">
    <location>
        <begin position="28"/>
        <end position="112"/>
    </location>
</feature>
<dbReference type="SMART" id="SM00060">
    <property type="entry name" value="FN3"/>
    <property type="match status" value="6"/>
</dbReference>
<name>A0A9W3ESD4_CAMBA</name>
<evidence type="ECO:0000313" key="3">
    <source>
        <dbReference type="RefSeq" id="XP_010955209.1"/>
    </source>
</evidence>